<dbReference type="GO" id="GO:0016874">
    <property type="term" value="F:ligase activity"/>
    <property type="evidence" value="ECO:0007669"/>
    <property type="project" value="UniProtKB-KW"/>
</dbReference>
<dbReference type="Gene3D" id="3.80.10.10">
    <property type="entry name" value="Ribonuclease Inhibitor"/>
    <property type="match status" value="1"/>
</dbReference>
<dbReference type="EMBL" id="LR724472">
    <property type="protein sequence ID" value="VWO95062.1"/>
    <property type="molecule type" value="Genomic_DNA"/>
</dbReference>
<name>A0A5K1JT27_9APHY</name>
<keyword evidence="1" id="KW-0436">Ligase</keyword>
<organism evidence="1">
    <name type="scientific">Ganoderma boninense</name>
    <dbReference type="NCBI Taxonomy" id="34458"/>
    <lineage>
        <taxon>Eukaryota</taxon>
        <taxon>Fungi</taxon>
        <taxon>Dikarya</taxon>
        <taxon>Basidiomycota</taxon>
        <taxon>Agaricomycotina</taxon>
        <taxon>Agaricomycetes</taxon>
        <taxon>Polyporales</taxon>
        <taxon>Polyporaceae</taxon>
        <taxon>Ganoderma</taxon>
    </lineage>
</organism>
<dbReference type="AlphaFoldDB" id="A0A5K1JT27"/>
<dbReference type="InterPro" id="IPR032675">
    <property type="entry name" value="LRR_dom_sf"/>
</dbReference>
<accession>A0A5K1JT27</accession>
<protein>
    <submittedName>
        <fullName evidence="1">Ubiquitin ligase complex F-box protein GRR1, putative</fullName>
    </submittedName>
</protein>
<reference evidence="1" key="1">
    <citation type="submission" date="2019-10" db="EMBL/GenBank/DDBJ databases">
        <authorList>
            <person name="Nor Muhammad N."/>
        </authorList>
    </citation>
    <scope>NUCLEOTIDE SEQUENCE</scope>
</reference>
<gene>
    <name evidence="1" type="primary">Q4WJH3</name>
</gene>
<evidence type="ECO:0000313" key="1">
    <source>
        <dbReference type="EMBL" id="VWO95062.1"/>
    </source>
</evidence>
<sequence length="606" mass="68246">MSAHISLCYLPSDFLSSDKYVRNYYYPQISQPASPFAFTIRILPRMQSMAARRLLQCPELLAEIFSYLGLPTSPTNVDSTHTAEMDNEHRDLRKTLAAASLSCRALTEHAVAALWRRLESVQPLLSLLQPSKRERQSPKTIITSLQGGITEKSWLRFQAHTRHVRALHDPDWSAIHPSTWAFIARWCGTVPLLPSLEQLSVLPLVVQSPTSMMFITPKLRSLSLALRFDDSELEPGYGRLRRGDTSIVRTLFYQIVSTAPGIRTLSIQSNLPNLPPSCLHPIGALKDLTVLHALDCVADYRLLYWLGGCPRLHTLSTTIDLARAPPRPTDPIDASNYAPFDYGPHTATPPRTVRGSPDDLHLFLDTAVPSRLQTHTTVWDNDRTRRSVLRELTLLYPPESYTDEEADNSLSGAALVDVVRPALAIRGLRKVTLAFHEVPSLDDAGVLEMAQGWLRLTALHILPSGGARYRAHTTLTPAVLVALARQCPRLAELTLPEIKLDDVRGTEEGMPVVGQRAMRRLRLFFCHWVGNDDMLFTAALFLDRLFPCLDLRPSWKGEDEEDKRSRWSWDETGREAEKAWRRIEEFLFAMQVGRRHRAVLQGAASL</sequence>
<proteinExistence type="predicted"/>